<reference evidence="14" key="1">
    <citation type="submission" date="2020-08" db="EMBL/GenBank/DDBJ databases">
        <title>Multicomponent nature underlies the extraordinary mechanical properties of spider dragline silk.</title>
        <authorList>
            <person name="Kono N."/>
            <person name="Nakamura H."/>
            <person name="Mori M."/>
            <person name="Yoshida Y."/>
            <person name="Ohtoshi R."/>
            <person name="Malay A.D."/>
            <person name="Moran D.A.P."/>
            <person name="Tomita M."/>
            <person name="Numata K."/>
            <person name="Arakawa K."/>
        </authorList>
    </citation>
    <scope>NUCLEOTIDE SEQUENCE</scope>
</reference>
<dbReference type="PANTHER" id="PTHR46527:SF1">
    <property type="entry name" value="NUCLEOPORIN NUP42"/>
    <property type="match status" value="1"/>
</dbReference>
<comment type="caution">
    <text evidence="14">The sequence shown here is derived from an EMBL/GenBank/DDBJ whole genome shotgun (WGS) entry which is preliminary data.</text>
</comment>
<accession>A0A8X6TI35</accession>
<dbReference type="SUPFAM" id="SSF90229">
    <property type="entry name" value="CCCH zinc finger"/>
    <property type="match status" value="3"/>
</dbReference>
<keyword evidence="15" id="KW-1185">Reference proteome</keyword>
<feature type="domain" description="C3H1-type" evidence="12">
    <location>
        <begin position="166"/>
        <end position="193"/>
    </location>
</feature>
<feature type="domain" description="C3H1-type" evidence="12">
    <location>
        <begin position="31"/>
        <end position="59"/>
    </location>
</feature>
<keyword evidence="3 9" id="KW-0863">Zinc-finger</keyword>
<protein>
    <recommendedName>
        <fullName evidence="7">Nucleoporin NUP42</fullName>
    </recommendedName>
    <alternativeName>
        <fullName evidence="8">Nucleoporin-like protein 2</fullName>
    </alternativeName>
</protein>
<evidence type="ECO:0000256" key="3">
    <source>
        <dbReference type="ARBA" id="ARBA00022771"/>
    </source>
</evidence>
<feature type="compositionally biased region" description="Polar residues" evidence="11">
    <location>
        <begin position="233"/>
        <end position="253"/>
    </location>
</feature>
<dbReference type="GO" id="GO:0031965">
    <property type="term" value="C:nuclear membrane"/>
    <property type="evidence" value="ECO:0007669"/>
    <property type="project" value="UniProtKB-SubCell"/>
</dbReference>
<feature type="zinc finger region" description="C3H1-type" evidence="10">
    <location>
        <begin position="109"/>
        <end position="136"/>
    </location>
</feature>
<sequence>MITDDEKLNNIQDLNIELNKSEVSTSSYSQNQVSNLCYFYSNYGYCKYGQSCKFLHRKKNYSSKKSTQKEFCAQKYNRRNYVTKKALPFETRNTTSIQTKHNSSGVDRNLTKRPCRYFKAGHCEKEESCLYSHNVEKSNINSDFNKLSQSMKDLEVDISTKFDSKRKSIPYCYYFKRGFCQKGDKCKYYHNPKHEKLNLSHDTILNEKIAHQENENNESLICQKTSGDKNSLLQSVDVSSRSSENIVPNATEQSSRDESFIDNSEQSTYCEDCISNSEEVAHSELLHSNCNTNAVVINQAVKNRYQASQPVRAFKLSSLSEDEIHQLRTTEITQLKKRFPKHEENISFSFDFEPSDPDWPYDWRMLNLVVTFPENYPLEVCEINVHQCTDYIPGIVLRHLNQSIYDWLNEKHAAAQKSDQVILLFRPFLKWFDKSLEELFNNGFKKVNQMEGDKSNEILITPENVSLNGKDALENSPDEIPDSTEQEKPALEFNQDASIEKNNQSMNNFSQLRGVKVLFIGLELAEGVAALSCKKLATTIHCIRCKTSCNLVLLPNKNLTKVCAKCSKSMELNFIPSILHQFSSVLGNIHLLECQAVDVNLVESAFLLDCLNCSKQITADGLHYGQKQKLWCRFCNQKLILSIESVKFQATVSTIAAANKTIDVKKTIKKKDPVIKEGCPLPDLGTCKHYKKSYRWLRFPCCGRLYPCDICHDEKEIDHDMKFASRMVCGYCSKEQPYSKDKPCFSCSSNVVNKSGSFWEGGKGCRNSITMSRGDKHKYSGMNKTTSKKSQPTGKKKK</sequence>
<dbReference type="InterPro" id="IPR008913">
    <property type="entry name" value="Znf_CHY"/>
</dbReference>
<dbReference type="Proteomes" id="UP000887013">
    <property type="component" value="Unassembled WGS sequence"/>
</dbReference>
<evidence type="ECO:0000256" key="1">
    <source>
        <dbReference type="ARBA" id="ARBA00004335"/>
    </source>
</evidence>
<organism evidence="14 15">
    <name type="scientific">Nephila pilipes</name>
    <name type="common">Giant wood spider</name>
    <name type="synonym">Nephila maculata</name>
    <dbReference type="NCBI Taxonomy" id="299642"/>
    <lineage>
        <taxon>Eukaryota</taxon>
        <taxon>Metazoa</taxon>
        <taxon>Ecdysozoa</taxon>
        <taxon>Arthropoda</taxon>
        <taxon>Chelicerata</taxon>
        <taxon>Arachnida</taxon>
        <taxon>Araneae</taxon>
        <taxon>Araneomorphae</taxon>
        <taxon>Entelegynae</taxon>
        <taxon>Araneoidea</taxon>
        <taxon>Nephilidae</taxon>
        <taxon>Nephila</taxon>
    </lineage>
</organism>
<dbReference type="PROSITE" id="PS51266">
    <property type="entry name" value="ZF_CHY"/>
    <property type="match status" value="1"/>
</dbReference>
<keyword evidence="2 10" id="KW-0479">Metal-binding</keyword>
<dbReference type="PANTHER" id="PTHR46527">
    <property type="entry name" value="NUCLEOPORIN-LIKE PROTEIN 2"/>
    <property type="match status" value="1"/>
</dbReference>
<proteinExistence type="predicted"/>
<gene>
    <name evidence="14" type="primary">SPBC18H10.09</name>
    <name evidence="14" type="ORF">NPIL_450681</name>
</gene>
<evidence type="ECO:0000259" key="12">
    <source>
        <dbReference type="PROSITE" id="PS50103"/>
    </source>
</evidence>
<feature type="region of interest" description="Disordered" evidence="11">
    <location>
        <begin position="233"/>
        <end position="262"/>
    </location>
</feature>
<dbReference type="Pfam" id="PF00642">
    <property type="entry name" value="zf-CCCH"/>
    <property type="match status" value="1"/>
</dbReference>
<evidence type="ECO:0000256" key="5">
    <source>
        <dbReference type="ARBA" id="ARBA00023242"/>
    </source>
</evidence>
<dbReference type="SMART" id="SM00356">
    <property type="entry name" value="ZnF_C3H1"/>
    <property type="match status" value="3"/>
</dbReference>
<dbReference type="InterPro" id="IPR051767">
    <property type="entry name" value="Nucleoporin_NUP42"/>
</dbReference>
<evidence type="ECO:0000256" key="4">
    <source>
        <dbReference type="ARBA" id="ARBA00022833"/>
    </source>
</evidence>
<evidence type="ECO:0000256" key="8">
    <source>
        <dbReference type="ARBA" id="ARBA00042384"/>
    </source>
</evidence>
<evidence type="ECO:0000256" key="11">
    <source>
        <dbReference type="SAM" id="MobiDB-lite"/>
    </source>
</evidence>
<dbReference type="Gene3D" id="3.30.1370.210">
    <property type="match status" value="1"/>
</dbReference>
<dbReference type="SUPFAM" id="SSF161219">
    <property type="entry name" value="CHY zinc finger-like"/>
    <property type="match status" value="1"/>
</dbReference>
<evidence type="ECO:0000256" key="7">
    <source>
        <dbReference type="ARBA" id="ARBA00039886"/>
    </source>
</evidence>
<dbReference type="InterPro" id="IPR016135">
    <property type="entry name" value="UBQ-conjugating_enzyme/RWD"/>
</dbReference>
<feature type="zinc finger region" description="C3H1-type" evidence="10">
    <location>
        <begin position="166"/>
        <end position="193"/>
    </location>
</feature>
<comment type="subcellular location">
    <subcellularLocation>
        <location evidence="1">Nucleus membrane</location>
        <topology evidence="1">Peripheral membrane protein</topology>
        <orientation evidence="1">Cytoplasmic side</orientation>
    </subcellularLocation>
</comment>
<keyword evidence="5" id="KW-0539">Nucleus</keyword>
<dbReference type="EMBL" id="BMAW01057424">
    <property type="protein sequence ID" value="GFT10889.1"/>
    <property type="molecule type" value="Genomic_DNA"/>
</dbReference>
<feature type="region of interest" description="Disordered" evidence="11">
    <location>
        <begin position="771"/>
        <end position="798"/>
    </location>
</feature>
<evidence type="ECO:0000256" key="9">
    <source>
        <dbReference type="PROSITE-ProRule" id="PRU00601"/>
    </source>
</evidence>
<evidence type="ECO:0000259" key="13">
    <source>
        <dbReference type="PROSITE" id="PS51266"/>
    </source>
</evidence>
<feature type="domain" description="C3H1-type" evidence="12">
    <location>
        <begin position="109"/>
        <end position="136"/>
    </location>
</feature>
<dbReference type="InterPro" id="IPR037274">
    <property type="entry name" value="Znf_CHY_sf"/>
</dbReference>
<dbReference type="OrthoDB" id="411372at2759"/>
<feature type="domain" description="CHY-type" evidence="13">
    <location>
        <begin position="680"/>
        <end position="749"/>
    </location>
</feature>
<keyword evidence="4 10" id="KW-0862">Zinc</keyword>
<evidence type="ECO:0000313" key="15">
    <source>
        <dbReference type="Proteomes" id="UP000887013"/>
    </source>
</evidence>
<feature type="compositionally biased region" description="Low complexity" evidence="11">
    <location>
        <begin position="784"/>
        <end position="798"/>
    </location>
</feature>
<comment type="function">
    <text evidence="6">Required for the export of mRNAs containing poly(A) tails from the nucleus into the cytoplasm.</text>
</comment>
<dbReference type="GO" id="GO:0008270">
    <property type="term" value="F:zinc ion binding"/>
    <property type="evidence" value="ECO:0007669"/>
    <property type="project" value="UniProtKB-KW"/>
</dbReference>
<dbReference type="PROSITE" id="PS50103">
    <property type="entry name" value="ZF_C3H1"/>
    <property type="match status" value="3"/>
</dbReference>
<evidence type="ECO:0000256" key="10">
    <source>
        <dbReference type="PROSITE-ProRule" id="PRU00723"/>
    </source>
</evidence>
<evidence type="ECO:0000256" key="2">
    <source>
        <dbReference type="ARBA" id="ARBA00022723"/>
    </source>
</evidence>
<evidence type="ECO:0000256" key="6">
    <source>
        <dbReference type="ARBA" id="ARBA00037262"/>
    </source>
</evidence>
<dbReference type="InterPro" id="IPR036855">
    <property type="entry name" value="Znf_CCCH_sf"/>
</dbReference>
<dbReference type="AlphaFoldDB" id="A0A8X6TI35"/>
<name>A0A8X6TI35_NEPPI</name>
<dbReference type="SUPFAM" id="SSF54495">
    <property type="entry name" value="UBC-like"/>
    <property type="match status" value="1"/>
</dbReference>
<dbReference type="Pfam" id="PF05495">
    <property type="entry name" value="zf-CHY"/>
    <property type="match status" value="1"/>
</dbReference>
<evidence type="ECO:0000313" key="14">
    <source>
        <dbReference type="EMBL" id="GFT10889.1"/>
    </source>
</evidence>
<feature type="zinc finger region" description="C3H1-type" evidence="10">
    <location>
        <begin position="31"/>
        <end position="59"/>
    </location>
</feature>
<dbReference type="InterPro" id="IPR000571">
    <property type="entry name" value="Znf_CCCH"/>
</dbReference>